<feature type="compositionally biased region" description="Low complexity" evidence="9">
    <location>
        <begin position="181"/>
        <end position="190"/>
    </location>
</feature>
<keyword evidence="4 8" id="KW-0378">Hydrolase</keyword>
<keyword evidence="10" id="KW-0472">Membrane</keyword>
<dbReference type="AlphaFoldDB" id="A0A8H5X715"/>
<evidence type="ECO:0000256" key="6">
    <source>
        <dbReference type="ARBA" id="ARBA00022837"/>
    </source>
</evidence>
<evidence type="ECO:0000256" key="2">
    <source>
        <dbReference type="ARBA" id="ARBA00022670"/>
    </source>
</evidence>
<proteinExistence type="predicted"/>
<name>A0A8H5X715_9HYPO</name>
<dbReference type="EMBL" id="JAAOAK010000160">
    <property type="protein sequence ID" value="KAF5685651.1"/>
    <property type="molecule type" value="Genomic_DNA"/>
</dbReference>
<dbReference type="GO" id="GO:0008240">
    <property type="term" value="F:tripeptidyl-peptidase activity"/>
    <property type="evidence" value="ECO:0007669"/>
    <property type="project" value="TreeGrafter"/>
</dbReference>
<feature type="binding site" evidence="8">
    <location>
        <position position="614"/>
    </location>
    <ligand>
        <name>Ca(2+)</name>
        <dbReference type="ChEBI" id="CHEBI:29108"/>
    </ligand>
</feature>
<evidence type="ECO:0000256" key="1">
    <source>
        <dbReference type="ARBA" id="ARBA00004239"/>
    </source>
</evidence>
<feature type="binding site" evidence="8">
    <location>
        <position position="594"/>
    </location>
    <ligand>
        <name>Ca(2+)</name>
        <dbReference type="ChEBI" id="CHEBI:29108"/>
    </ligand>
</feature>
<keyword evidence="3 8" id="KW-0479">Metal-binding</keyword>
<gene>
    <name evidence="12" type="ORF">FDENT_6122</name>
</gene>
<feature type="domain" description="Peptidase S53" evidence="11">
    <location>
        <begin position="195"/>
        <end position="634"/>
    </location>
</feature>
<keyword evidence="5 8" id="KW-0720">Serine protease</keyword>
<evidence type="ECO:0000256" key="10">
    <source>
        <dbReference type="SAM" id="Phobius"/>
    </source>
</evidence>
<keyword evidence="10" id="KW-0812">Transmembrane</keyword>
<evidence type="ECO:0000259" key="11">
    <source>
        <dbReference type="PROSITE" id="PS51695"/>
    </source>
</evidence>
<keyword evidence="2 8" id="KW-0645">Protease</keyword>
<feature type="active site" description="Charge relay system" evidence="8">
    <location>
        <position position="274"/>
    </location>
</feature>
<evidence type="ECO:0000256" key="3">
    <source>
        <dbReference type="ARBA" id="ARBA00022723"/>
    </source>
</evidence>
<comment type="cofactor">
    <cofactor evidence="8">
        <name>Ca(2+)</name>
        <dbReference type="ChEBI" id="CHEBI:29108"/>
    </cofactor>
    <text evidence="8">Binds 1 Ca(2+) ion per subunit.</text>
</comment>
<sequence>MGEEVRTPLEKRNTHGDIWIKGKRIDPDARLFLRIGLKQSNLEDADSLVYNVSHPSSPAYGKHYSQQDIVELFAPSNDTIETVRLWISRHGGSSTLSRDRGWLQANMSAVEAEGMLNASYHKYHHTLHDYSTLSCEKYYVPEIVRPHIDFITPGIMLLAPKQTLISSKVKRQAPPIFQPESSSPPSTGTSKCGDAVTPDCIRKLYNIPNNTLNHSSNSLGIFEAGDYYAQEDLDMFFGKFTPHISKGTHPHLVSIDGGSAPVKPSEADGESDLDLQVAYPLIYPQTITLYQTDDKVYTVNGAGGLFNNFLNAIDGSYCSYEAFGEKGNDPVFDDVYPDTQPGGYTGKTQCGISKPTNVISISYSKSEADLPFYYQQRQCNEFMKLALQGHTVLVASGDAGVASRSWDPEPNGCLGPKNTVFNPNFPGNCPYVTVVGGTRLPAGSSALDAEVAAYLPHQDGSDSTYTSGGGFSTIYSIPSYQKAALDSYYRHHDPGYKYFSALHNATHNDTVPIGANGGIYNRIGRGMPDVSAISQDIATYIDGEYGVISGTSAATPLFASIVTLINEQRLKAGKGPVGFINPVMYHNPQVFNDVTKGNNEGCDTKGFSAVPGWDPVTGLGTPRYREMLQLFMSLPSQLRLRLKILVMVLLGLGPVYIYTFLFSAANYLFSPILEIGLSILAASLTALRPLLKTLLCFKDVSTNNHLLERASDACSAYPLDDRNVSDAASQQGIINFGL</sequence>
<evidence type="ECO:0000256" key="5">
    <source>
        <dbReference type="ARBA" id="ARBA00022825"/>
    </source>
</evidence>
<organism evidence="12 13">
    <name type="scientific">Fusarium denticulatum</name>
    <dbReference type="NCBI Taxonomy" id="48507"/>
    <lineage>
        <taxon>Eukaryota</taxon>
        <taxon>Fungi</taxon>
        <taxon>Dikarya</taxon>
        <taxon>Ascomycota</taxon>
        <taxon>Pezizomycotina</taxon>
        <taxon>Sordariomycetes</taxon>
        <taxon>Hypocreomycetidae</taxon>
        <taxon>Hypocreales</taxon>
        <taxon>Nectriaceae</taxon>
        <taxon>Fusarium</taxon>
        <taxon>Fusarium fujikuroi species complex</taxon>
    </lineage>
</organism>
<dbReference type="GO" id="GO:0004252">
    <property type="term" value="F:serine-type endopeptidase activity"/>
    <property type="evidence" value="ECO:0007669"/>
    <property type="project" value="UniProtKB-UniRule"/>
</dbReference>
<feature type="active site" description="Charge relay system" evidence="8">
    <location>
        <position position="270"/>
    </location>
</feature>
<feature type="active site" description="Charge relay system" evidence="8">
    <location>
        <position position="552"/>
    </location>
</feature>
<keyword evidence="10" id="KW-1133">Transmembrane helix</keyword>
<feature type="transmembrane region" description="Helical" evidence="10">
    <location>
        <begin position="667"/>
        <end position="687"/>
    </location>
</feature>
<dbReference type="Pfam" id="PF09286">
    <property type="entry name" value="Pro-kuma_activ"/>
    <property type="match status" value="1"/>
</dbReference>
<comment type="subcellular location">
    <subcellularLocation>
        <location evidence="1">Secreted</location>
        <location evidence="1">Extracellular space</location>
    </subcellularLocation>
</comment>
<dbReference type="SUPFAM" id="SSF54897">
    <property type="entry name" value="Protease propeptides/inhibitors"/>
    <property type="match status" value="1"/>
</dbReference>
<feature type="transmembrane region" description="Helical" evidence="10">
    <location>
        <begin position="642"/>
        <end position="661"/>
    </location>
</feature>
<feature type="region of interest" description="Disordered" evidence="9">
    <location>
        <begin position="174"/>
        <end position="193"/>
    </location>
</feature>
<evidence type="ECO:0000256" key="7">
    <source>
        <dbReference type="ARBA" id="ARBA00023145"/>
    </source>
</evidence>
<evidence type="ECO:0000256" key="4">
    <source>
        <dbReference type="ARBA" id="ARBA00022801"/>
    </source>
</evidence>
<comment type="caution">
    <text evidence="12">The sequence shown here is derived from an EMBL/GenBank/DDBJ whole genome shotgun (WGS) entry which is preliminary data.</text>
</comment>
<dbReference type="CDD" id="cd11377">
    <property type="entry name" value="Pro-peptidase_S53"/>
    <property type="match status" value="1"/>
</dbReference>
<dbReference type="PANTHER" id="PTHR14218:SF19">
    <property type="entry name" value="SERINE PROTEASE AORO, PUTATIVE (AFU_ORTHOLOGUE AFUA_6G10250)-RELATED"/>
    <property type="match status" value="1"/>
</dbReference>
<feature type="binding site" evidence="8">
    <location>
        <position position="612"/>
    </location>
    <ligand>
        <name>Ca(2+)</name>
        <dbReference type="ChEBI" id="CHEBI:29108"/>
    </ligand>
</feature>
<dbReference type="GO" id="GO:0046872">
    <property type="term" value="F:metal ion binding"/>
    <property type="evidence" value="ECO:0007669"/>
    <property type="project" value="UniProtKB-UniRule"/>
</dbReference>
<dbReference type="InterPro" id="IPR050819">
    <property type="entry name" value="Tripeptidyl-peptidase_I"/>
</dbReference>
<dbReference type="InterPro" id="IPR036852">
    <property type="entry name" value="Peptidase_S8/S53_dom_sf"/>
</dbReference>
<evidence type="ECO:0000313" key="13">
    <source>
        <dbReference type="Proteomes" id="UP000562682"/>
    </source>
</evidence>
<dbReference type="SMART" id="SM00944">
    <property type="entry name" value="Pro-kuma_activ"/>
    <property type="match status" value="1"/>
</dbReference>
<dbReference type="Gene3D" id="3.40.50.200">
    <property type="entry name" value="Peptidase S8/S53 domain"/>
    <property type="match status" value="1"/>
</dbReference>
<keyword evidence="6 8" id="KW-0106">Calcium</keyword>
<dbReference type="GO" id="GO:0005576">
    <property type="term" value="C:extracellular region"/>
    <property type="evidence" value="ECO:0007669"/>
    <property type="project" value="UniProtKB-SubCell"/>
</dbReference>
<accession>A0A8H5X715</accession>
<dbReference type="Proteomes" id="UP000562682">
    <property type="component" value="Unassembled WGS sequence"/>
</dbReference>
<reference evidence="12 13" key="1">
    <citation type="submission" date="2020-05" db="EMBL/GenBank/DDBJ databases">
        <title>Identification and distribution of gene clusters putatively required for synthesis of sphingolipid metabolism inhibitors in phylogenetically diverse species of the filamentous fungus Fusarium.</title>
        <authorList>
            <person name="Kim H.-S."/>
            <person name="Busman M."/>
            <person name="Brown D.W."/>
            <person name="Divon H."/>
            <person name="Uhlig S."/>
            <person name="Proctor R.H."/>
        </authorList>
    </citation>
    <scope>NUCLEOTIDE SEQUENCE [LARGE SCALE GENOMIC DNA]</scope>
    <source>
        <strain evidence="12 13">NRRL 25311</strain>
    </source>
</reference>
<evidence type="ECO:0000256" key="9">
    <source>
        <dbReference type="SAM" id="MobiDB-lite"/>
    </source>
</evidence>
<keyword evidence="13" id="KW-1185">Reference proteome</keyword>
<dbReference type="SUPFAM" id="SSF52743">
    <property type="entry name" value="Subtilisin-like"/>
    <property type="match status" value="1"/>
</dbReference>
<feature type="binding site" evidence="8">
    <location>
        <position position="593"/>
    </location>
    <ligand>
        <name>Ca(2+)</name>
        <dbReference type="ChEBI" id="CHEBI:29108"/>
    </ligand>
</feature>
<evidence type="ECO:0000313" key="12">
    <source>
        <dbReference type="EMBL" id="KAF5685651.1"/>
    </source>
</evidence>
<evidence type="ECO:0000256" key="8">
    <source>
        <dbReference type="PROSITE-ProRule" id="PRU01032"/>
    </source>
</evidence>
<dbReference type="PROSITE" id="PS51695">
    <property type="entry name" value="SEDOLISIN"/>
    <property type="match status" value="1"/>
</dbReference>
<protein>
    <submittedName>
        <fullName evidence="12">Protease s8 tripeptidyl peptidase</fullName>
    </submittedName>
</protein>
<keyword evidence="7" id="KW-0865">Zymogen</keyword>
<dbReference type="InterPro" id="IPR030400">
    <property type="entry name" value="Sedolisin_dom"/>
</dbReference>
<dbReference type="InterPro" id="IPR015366">
    <property type="entry name" value="S53_propep"/>
</dbReference>
<dbReference type="CDD" id="cd04056">
    <property type="entry name" value="Peptidases_S53"/>
    <property type="match status" value="1"/>
</dbReference>
<dbReference type="PANTHER" id="PTHR14218">
    <property type="entry name" value="PROTEASE S8 TRIPEPTIDYL PEPTIDASE I CLN2"/>
    <property type="match status" value="1"/>
</dbReference>
<dbReference type="GO" id="GO:0006508">
    <property type="term" value="P:proteolysis"/>
    <property type="evidence" value="ECO:0007669"/>
    <property type="project" value="UniProtKB-KW"/>
</dbReference>